<name>A0ABS8YC16_DATST</name>
<feature type="transmembrane region" description="Helical" evidence="1">
    <location>
        <begin position="12"/>
        <end position="30"/>
    </location>
</feature>
<keyword evidence="1" id="KW-1133">Transmembrane helix</keyword>
<feature type="transmembrane region" description="Helical" evidence="1">
    <location>
        <begin position="42"/>
        <end position="62"/>
    </location>
</feature>
<evidence type="ECO:0000313" key="3">
    <source>
        <dbReference type="Proteomes" id="UP000823775"/>
    </source>
</evidence>
<keyword evidence="1" id="KW-0812">Transmembrane</keyword>
<gene>
    <name evidence="2" type="ORF">HAX54_047991</name>
</gene>
<feature type="non-terminal residue" evidence="2">
    <location>
        <position position="173"/>
    </location>
</feature>
<reference evidence="2 3" key="1">
    <citation type="journal article" date="2021" name="BMC Genomics">
        <title>Datura genome reveals duplications of psychoactive alkaloid biosynthetic genes and high mutation rate following tissue culture.</title>
        <authorList>
            <person name="Rajewski A."/>
            <person name="Carter-House D."/>
            <person name="Stajich J."/>
            <person name="Litt A."/>
        </authorList>
    </citation>
    <scope>NUCLEOTIDE SEQUENCE [LARGE SCALE GENOMIC DNA]</scope>
    <source>
        <strain evidence="2">AR-01</strain>
    </source>
</reference>
<evidence type="ECO:0000256" key="1">
    <source>
        <dbReference type="SAM" id="Phobius"/>
    </source>
</evidence>
<comment type="caution">
    <text evidence="2">The sequence shown here is derived from an EMBL/GenBank/DDBJ whole genome shotgun (WGS) entry which is preliminary data.</text>
</comment>
<accession>A0ABS8YC16</accession>
<keyword evidence="1" id="KW-0472">Membrane</keyword>
<keyword evidence="3" id="KW-1185">Reference proteome</keyword>
<dbReference type="Proteomes" id="UP000823775">
    <property type="component" value="Unassembled WGS sequence"/>
</dbReference>
<protein>
    <submittedName>
        <fullName evidence="2">Uncharacterized protein</fullName>
    </submittedName>
</protein>
<feature type="transmembrane region" description="Helical" evidence="1">
    <location>
        <begin position="109"/>
        <end position="129"/>
    </location>
</feature>
<evidence type="ECO:0000313" key="2">
    <source>
        <dbReference type="EMBL" id="MCE5167319.1"/>
    </source>
</evidence>
<dbReference type="EMBL" id="JACEIK010078776">
    <property type="protein sequence ID" value="MCE5167319.1"/>
    <property type="molecule type" value="Genomic_DNA"/>
</dbReference>
<organism evidence="2 3">
    <name type="scientific">Datura stramonium</name>
    <name type="common">Jimsonweed</name>
    <name type="synonym">Common thornapple</name>
    <dbReference type="NCBI Taxonomy" id="4076"/>
    <lineage>
        <taxon>Eukaryota</taxon>
        <taxon>Viridiplantae</taxon>
        <taxon>Streptophyta</taxon>
        <taxon>Embryophyta</taxon>
        <taxon>Tracheophyta</taxon>
        <taxon>Spermatophyta</taxon>
        <taxon>Magnoliopsida</taxon>
        <taxon>eudicotyledons</taxon>
        <taxon>Gunneridae</taxon>
        <taxon>Pentapetalae</taxon>
        <taxon>asterids</taxon>
        <taxon>lamiids</taxon>
        <taxon>Solanales</taxon>
        <taxon>Solanaceae</taxon>
        <taxon>Solanoideae</taxon>
        <taxon>Datureae</taxon>
        <taxon>Datura</taxon>
    </lineage>
</organism>
<feature type="transmembrane region" description="Helical" evidence="1">
    <location>
        <begin position="82"/>
        <end position="102"/>
    </location>
</feature>
<proteinExistence type="predicted"/>
<sequence length="173" mass="19694">MRPELKYSPWFWLFVLAYAIICFILTVDWIAFDQPLRDSNTLIVVSMVCLVIMECGIVSDGVSDGIECLMFSYSPNFANYKYFTYFNLIDPILSAVVGLLLHGRPPNEYIYWVLFCASVGALSLILMMRPVNTDLGVFNSLCALWFGLLLRDYNFSWRTWFALGSLVSLCSSG</sequence>